<protein>
    <recommendedName>
        <fullName evidence="7">Ribosomal protein L19</fullName>
    </recommendedName>
</protein>
<reference evidence="5" key="1">
    <citation type="submission" date="2021-03" db="EMBL/GenBank/DDBJ databases">
        <authorList>
            <person name="Tagirdzhanova G."/>
        </authorList>
    </citation>
    <scope>NUCLEOTIDE SEQUENCE</scope>
</reference>
<dbReference type="SUPFAM" id="SSF50104">
    <property type="entry name" value="Translation proteins SH3-like domain"/>
    <property type="match status" value="1"/>
</dbReference>
<dbReference type="Proteomes" id="UP000664169">
    <property type="component" value="Unassembled WGS sequence"/>
</dbReference>
<keyword evidence="2" id="KW-0689">Ribosomal protein</keyword>
<sequence length="269" mass="30492">MTLNTSSVRPLACLKSISRTTRVTNTQHRFASAGQLRYRAPPPEPSRKNPWAQVPPRRTFNIVFYISKAKLQPLAKHRIKITPPPPSIRATCPEPLKTFNTSQLSLLDPSGTRTRLFSSDYPDRACLGDVLLVRFKNGDPFFGIYMARRRQGPDTAILLRNTVMRTGTEMWVKIYNPTVVGIEIVQRAERRARRSRLYYLRKPEHDRGDLSGVLNMYLKTRRTLGARKKDNKEKIETQKAAAKAKTLVEDLETKPGNQQAKPGANAPGQ</sequence>
<dbReference type="InterPro" id="IPR008991">
    <property type="entry name" value="Translation_prot_SH3-like_sf"/>
</dbReference>
<evidence type="ECO:0000313" key="5">
    <source>
        <dbReference type="EMBL" id="CAF9908067.1"/>
    </source>
</evidence>
<evidence type="ECO:0000256" key="1">
    <source>
        <dbReference type="ARBA" id="ARBA00005781"/>
    </source>
</evidence>
<dbReference type="OrthoDB" id="432645at2759"/>
<dbReference type="InterPro" id="IPR038657">
    <property type="entry name" value="Ribosomal_bL19_sf"/>
</dbReference>
<dbReference type="AlphaFoldDB" id="A0A8H3ELG8"/>
<dbReference type="EMBL" id="CAJPDQ010000004">
    <property type="protein sequence ID" value="CAF9908067.1"/>
    <property type="molecule type" value="Genomic_DNA"/>
</dbReference>
<proteinExistence type="inferred from homology"/>
<dbReference type="GO" id="GO:0003735">
    <property type="term" value="F:structural constituent of ribosome"/>
    <property type="evidence" value="ECO:0007669"/>
    <property type="project" value="InterPro"/>
</dbReference>
<evidence type="ECO:0000256" key="3">
    <source>
        <dbReference type="ARBA" id="ARBA00023274"/>
    </source>
</evidence>
<dbReference type="Pfam" id="PF01245">
    <property type="entry name" value="Ribosomal_L19"/>
    <property type="match status" value="1"/>
</dbReference>
<comment type="similarity">
    <text evidence="1">Belongs to the bacterial ribosomal protein bL19 family.</text>
</comment>
<gene>
    <name evidence="5" type="ORF">GOMPHAMPRED_006061</name>
</gene>
<evidence type="ECO:0008006" key="7">
    <source>
        <dbReference type="Google" id="ProtNLM"/>
    </source>
</evidence>
<dbReference type="PANTHER" id="PTHR15680:SF9">
    <property type="entry name" value="LARGE RIBOSOMAL SUBUNIT PROTEIN BL19M"/>
    <property type="match status" value="1"/>
</dbReference>
<dbReference type="Gene3D" id="2.30.30.790">
    <property type="match status" value="1"/>
</dbReference>
<feature type="region of interest" description="Disordered" evidence="4">
    <location>
        <begin position="246"/>
        <end position="269"/>
    </location>
</feature>
<evidence type="ECO:0000256" key="2">
    <source>
        <dbReference type="ARBA" id="ARBA00022980"/>
    </source>
</evidence>
<accession>A0A8H3ELG8</accession>
<dbReference type="GO" id="GO:0006412">
    <property type="term" value="P:translation"/>
    <property type="evidence" value="ECO:0007669"/>
    <property type="project" value="InterPro"/>
</dbReference>
<name>A0A8H3ELG8_9LECA</name>
<keyword evidence="6" id="KW-1185">Reference proteome</keyword>
<dbReference type="PANTHER" id="PTHR15680">
    <property type="entry name" value="RIBOSOMAL PROTEIN L19"/>
    <property type="match status" value="1"/>
</dbReference>
<dbReference type="InterPro" id="IPR001857">
    <property type="entry name" value="Ribosomal_bL19"/>
</dbReference>
<evidence type="ECO:0000313" key="6">
    <source>
        <dbReference type="Proteomes" id="UP000664169"/>
    </source>
</evidence>
<keyword evidence="3" id="KW-0687">Ribonucleoprotein</keyword>
<organism evidence="5 6">
    <name type="scientific">Gomphillus americanus</name>
    <dbReference type="NCBI Taxonomy" id="1940652"/>
    <lineage>
        <taxon>Eukaryota</taxon>
        <taxon>Fungi</taxon>
        <taxon>Dikarya</taxon>
        <taxon>Ascomycota</taxon>
        <taxon>Pezizomycotina</taxon>
        <taxon>Lecanoromycetes</taxon>
        <taxon>OSLEUM clade</taxon>
        <taxon>Ostropomycetidae</taxon>
        <taxon>Ostropales</taxon>
        <taxon>Graphidaceae</taxon>
        <taxon>Gomphilloideae</taxon>
        <taxon>Gomphillus</taxon>
    </lineage>
</organism>
<dbReference type="GO" id="GO:0005762">
    <property type="term" value="C:mitochondrial large ribosomal subunit"/>
    <property type="evidence" value="ECO:0007669"/>
    <property type="project" value="TreeGrafter"/>
</dbReference>
<comment type="caution">
    <text evidence="5">The sequence shown here is derived from an EMBL/GenBank/DDBJ whole genome shotgun (WGS) entry which is preliminary data.</text>
</comment>
<evidence type="ECO:0000256" key="4">
    <source>
        <dbReference type="SAM" id="MobiDB-lite"/>
    </source>
</evidence>